<reference evidence="2" key="1">
    <citation type="submission" date="2016-10" db="EMBL/GenBank/DDBJ databases">
        <authorList>
            <person name="Varghese N."/>
            <person name="Submissions S."/>
        </authorList>
    </citation>
    <scope>NUCLEOTIDE SEQUENCE [LARGE SCALE GENOMIC DNA]</scope>
    <source>
        <strain evidence="2">DSM 19083</strain>
    </source>
</reference>
<evidence type="ECO:0000313" key="2">
    <source>
        <dbReference type="Proteomes" id="UP000198520"/>
    </source>
</evidence>
<dbReference type="STRING" id="285351.SAMN04488035_0672"/>
<accession>A0A1I2DQH5</accession>
<name>A0A1I2DQH5_9MICO</name>
<proteinExistence type="predicted"/>
<dbReference type="OrthoDB" id="4762866at2"/>
<keyword evidence="2" id="KW-1185">Reference proteome</keyword>
<dbReference type="AlphaFoldDB" id="A0A1I2DQH5"/>
<dbReference type="EMBL" id="FONZ01000001">
    <property type="protein sequence ID" value="SFE82748.1"/>
    <property type="molecule type" value="Genomic_DNA"/>
</dbReference>
<dbReference type="Proteomes" id="UP000198520">
    <property type="component" value="Unassembled WGS sequence"/>
</dbReference>
<sequence length="284" mass="29638">MRSDLRLTSVLPHLLPWWTRVAEHPPRVAAFRRPHESPALEAALARLPAQARARVLHPLVPAPGTRELRWGSAVARQHDGTTCGSAVLAMTAAAGDLRLALWLETGERCGGRTGPVELTGVAATTLDGLGDAEARFAFLQRRLKTMSNGRAAAGLPWPAALGTPPWGAARVARWGAVRYRHAIVGGPRQSDVLAAVASWGQAGVPVPLFAGGDLARGVATAVPRHVVLVTGVVGPVWSVYEPSSGAVHEVTRGELVAGGRLAALGGWNHLAWALVPRAGAAVAA</sequence>
<organism evidence="1 2">
    <name type="scientific">Flavimobilis marinus</name>
    <dbReference type="NCBI Taxonomy" id="285351"/>
    <lineage>
        <taxon>Bacteria</taxon>
        <taxon>Bacillati</taxon>
        <taxon>Actinomycetota</taxon>
        <taxon>Actinomycetes</taxon>
        <taxon>Micrococcales</taxon>
        <taxon>Jonesiaceae</taxon>
        <taxon>Flavimobilis</taxon>
    </lineage>
</organism>
<protein>
    <submittedName>
        <fullName evidence="1">Uncharacterized protein</fullName>
    </submittedName>
</protein>
<gene>
    <name evidence="1" type="ORF">SAMN04488035_0672</name>
</gene>
<dbReference type="RefSeq" id="WP_093375021.1">
    <property type="nucleotide sequence ID" value="NZ_BNAN01000001.1"/>
</dbReference>
<evidence type="ECO:0000313" key="1">
    <source>
        <dbReference type="EMBL" id="SFE82748.1"/>
    </source>
</evidence>